<evidence type="ECO:0000313" key="2">
    <source>
        <dbReference type="EMBL" id="MBD1387021.1"/>
    </source>
</evidence>
<comment type="caution">
    <text evidence="2">The sequence shown here is derived from an EMBL/GenBank/DDBJ whole genome shotgun (WGS) entry which is preliminary data.</text>
</comment>
<feature type="transmembrane region" description="Helical" evidence="1">
    <location>
        <begin position="31"/>
        <end position="52"/>
    </location>
</feature>
<sequence length="297" mass="33328">MEPKIELAKLRDFGEIISDTFQFIRQNFKELLKSFFIFCGFFLIALSAISFLQQYKIMHVFNEASAGGPQTFSSSMSDFWVSYVATMVFSLLTMSAISVTVLSYMALYKQKGNVAPTTDEVWGYFKYYFLRILGGSIIIGLLVGGGFVLCLIPGIYLFPIMGLIFPIMVMENATFGYAFNRSFQLIKENWWATAGAVLVIWIIVYVMIIVITIPASAVNMASVWLRPQKIPQLSTGTILFSVILQTFAQVLLIIPTVGISLCYFNLAEHKEGTSLLDRINKFGSTPGEQTNLPTEEY</sequence>
<evidence type="ECO:0000313" key="3">
    <source>
        <dbReference type="Proteomes" id="UP000618754"/>
    </source>
</evidence>
<evidence type="ECO:0008006" key="4">
    <source>
        <dbReference type="Google" id="ProtNLM"/>
    </source>
</evidence>
<reference evidence="2 3" key="1">
    <citation type="submission" date="2020-09" db="EMBL/GenBank/DDBJ databases">
        <title>Novel species of Mucilaginibacter isolated from a glacier on the Tibetan Plateau.</title>
        <authorList>
            <person name="Liu Q."/>
            <person name="Xin Y.-H."/>
        </authorList>
    </citation>
    <scope>NUCLEOTIDE SEQUENCE [LARGE SCALE GENOMIC DNA]</scope>
    <source>
        <strain evidence="2 3">CGMCC 1.13878</strain>
    </source>
</reference>
<name>A0ABR7X8W1_9SPHI</name>
<feature type="transmembrane region" description="Helical" evidence="1">
    <location>
        <begin position="155"/>
        <end position="179"/>
    </location>
</feature>
<dbReference type="EMBL" id="JACWMW010000004">
    <property type="protein sequence ID" value="MBD1387021.1"/>
    <property type="molecule type" value="Genomic_DNA"/>
</dbReference>
<accession>A0ABR7X8W1</accession>
<feature type="transmembrane region" description="Helical" evidence="1">
    <location>
        <begin position="128"/>
        <end position="149"/>
    </location>
</feature>
<keyword evidence="1" id="KW-1133">Transmembrane helix</keyword>
<keyword evidence="3" id="KW-1185">Reference proteome</keyword>
<evidence type="ECO:0000256" key="1">
    <source>
        <dbReference type="SAM" id="Phobius"/>
    </source>
</evidence>
<feature type="transmembrane region" description="Helical" evidence="1">
    <location>
        <begin position="238"/>
        <end position="264"/>
    </location>
</feature>
<feature type="transmembrane region" description="Helical" evidence="1">
    <location>
        <begin position="191"/>
        <end position="218"/>
    </location>
</feature>
<dbReference type="Proteomes" id="UP000618754">
    <property type="component" value="Unassembled WGS sequence"/>
</dbReference>
<proteinExistence type="predicted"/>
<gene>
    <name evidence="2" type="ORF">IDJ75_17170</name>
</gene>
<protein>
    <recommendedName>
        <fullName evidence="4">Glycerophosphoryl diester phosphodiesterase membrane domain-containing protein</fullName>
    </recommendedName>
</protein>
<keyword evidence="1" id="KW-0472">Membrane</keyword>
<dbReference type="RefSeq" id="WP_191176874.1">
    <property type="nucleotide sequence ID" value="NZ_JACWMW010000004.1"/>
</dbReference>
<feature type="transmembrane region" description="Helical" evidence="1">
    <location>
        <begin position="80"/>
        <end position="107"/>
    </location>
</feature>
<organism evidence="2 3">
    <name type="scientific">Mucilaginibacter rigui</name>
    <dbReference type="NCBI Taxonomy" id="534635"/>
    <lineage>
        <taxon>Bacteria</taxon>
        <taxon>Pseudomonadati</taxon>
        <taxon>Bacteroidota</taxon>
        <taxon>Sphingobacteriia</taxon>
        <taxon>Sphingobacteriales</taxon>
        <taxon>Sphingobacteriaceae</taxon>
        <taxon>Mucilaginibacter</taxon>
    </lineage>
</organism>
<keyword evidence="1" id="KW-0812">Transmembrane</keyword>